<name>A0A4Q4RJW3_9PLEO</name>
<dbReference type="OrthoDB" id="3251668at2759"/>
<reference evidence="3" key="1">
    <citation type="journal article" date="2019" name="bioRxiv">
        <title>Genomics, evolutionary history and diagnostics of the Alternaria alternata species group including apple and Asian pear pathotypes.</title>
        <authorList>
            <person name="Armitage A.D."/>
            <person name="Cockerton H.M."/>
            <person name="Sreenivasaprasad S."/>
            <person name="Woodhall J.W."/>
            <person name="Lane C.R."/>
            <person name="Harrison R.J."/>
            <person name="Clarkson J.P."/>
        </authorList>
    </citation>
    <scope>NUCLEOTIDE SEQUENCE [LARGE SCALE GENOMIC DNA]</scope>
    <source>
        <strain evidence="3">RGR 97.0016</strain>
    </source>
</reference>
<keyword evidence="3" id="KW-1185">Reference proteome</keyword>
<evidence type="ECO:0000256" key="1">
    <source>
        <dbReference type="SAM" id="MobiDB-lite"/>
    </source>
</evidence>
<protein>
    <submittedName>
        <fullName evidence="2">Uncharacterized protein</fullName>
    </submittedName>
</protein>
<accession>A0A4Q4RJW3</accession>
<sequence>MDDLEDELDLRFHKGLNPDVYYRCPTSESLEGALRNELDKNAASFIPTDVVTEFIFATASTITIPVTQQLNLDALIQPADHPQSIAAEYALCRDIDGKDRPKVQRAIARSIIKAIQDTDGFKYSERSAQNREGGDGARFKYVCQDSFQNRDRKSNTKRGKSFDSDDREPEVKKQGPVVLPTYDCGGAIHIKFSLKRDAVNVVYKHNPIHTTREADNGLPALIVTDNGVAATADAT</sequence>
<dbReference type="AlphaFoldDB" id="A0A4Q4RJW3"/>
<proteinExistence type="predicted"/>
<feature type="compositionally biased region" description="Basic and acidic residues" evidence="1">
    <location>
        <begin position="149"/>
        <end position="173"/>
    </location>
</feature>
<dbReference type="EMBL" id="PEJP01000035">
    <property type="protein sequence ID" value="RYO56856.1"/>
    <property type="molecule type" value="Genomic_DNA"/>
</dbReference>
<evidence type="ECO:0000313" key="3">
    <source>
        <dbReference type="Proteomes" id="UP000293823"/>
    </source>
</evidence>
<organism evidence="2 3">
    <name type="scientific">Alternaria arborescens</name>
    <dbReference type="NCBI Taxonomy" id="156630"/>
    <lineage>
        <taxon>Eukaryota</taxon>
        <taxon>Fungi</taxon>
        <taxon>Dikarya</taxon>
        <taxon>Ascomycota</taxon>
        <taxon>Pezizomycotina</taxon>
        <taxon>Dothideomycetes</taxon>
        <taxon>Pleosporomycetidae</taxon>
        <taxon>Pleosporales</taxon>
        <taxon>Pleosporineae</taxon>
        <taxon>Pleosporaceae</taxon>
        <taxon>Alternaria</taxon>
        <taxon>Alternaria sect. Alternaria</taxon>
    </lineage>
</organism>
<comment type="caution">
    <text evidence="2">The sequence shown here is derived from an EMBL/GenBank/DDBJ whole genome shotgun (WGS) entry which is preliminary data.</text>
</comment>
<feature type="region of interest" description="Disordered" evidence="1">
    <location>
        <begin position="149"/>
        <end position="176"/>
    </location>
</feature>
<gene>
    <name evidence="2" type="ORF">AA0113_g8451</name>
</gene>
<evidence type="ECO:0000313" key="2">
    <source>
        <dbReference type="EMBL" id="RYO56856.1"/>
    </source>
</evidence>
<dbReference type="Proteomes" id="UP000293823">
    <property type="component" value="Unassembled WGS sequence"/>
</dbReference>